<keyword evidence="2" id="KW-1185">Reference proteome</keyword>
<dbReference type="Proteomes" id="UP000023152">
    <property type="component" value="Unassembled WGS sequence"/>
</dbReference>
<name>X6NDY2_RETFI</name>
<reference evidence="1 2" key="1">
    <citation type="journal article" date="2013" name="Curr. Biol.">
        <title>The Genome of the Foraminiferan Reticulomyxa filosa.</title>
        <authorList>
            <person name="Glockner G."/>
            <person name="Hulsmann N."/>
            <person name="Schleicher M."/>
            <person name="Noegel A.A."/>
            <person name="Eichinger L."/>
            <person name="Gallinger C."/>
            <person name="Pawlowski J."/>
            <person name="Sierra R."/>
            <person name="Euteneuer U."/>
            <person name="Pillet L."/>
            <person name="Moustafa A."/>
            <person name="Platzer M."/>
            <person name="Groth M."/>
            <person name="Szafranski K."/>
            <person name="Schliwa M."/>
        </authorList>
    </citation>
    <scope>NUCLEOTIDE SEQUENCE [LARGE SCALE GENOMIC DNA]</scope>
</reference>
<organism evidence="1 2">
    <name type="scientific">Reticulomyxa filosa</name>
    <dbReference type="NCBI Taxonomy" id="46433"/>
    <lineage>
        <taxon>Eukaryota</taxon>
        <taxon>Sar</taxon>
        <taxon>Rhizaria</taxon>
        <taxon>Retaria</taxon>
        <taxon>Foraminifera</taxon>
        <taxon>Monothalamids</taxon>
        <taxon>Reticulomyxidae</taxon>
        <taxon>Reticulomyxa</taxon>
    </lineage>
</organism>
<comment type="caution">
    <text evidence="1">The sequence shown here is derived from an EMBL/GenBank/DDBJ whole genome shotgun (WGS) entry which is preliminary data.</text>
</comment>
<sequence>MLILIWTHMVKIHLQTIAQRRKENEKINEKNSLKQKMKIRHEFFCNIGEWTFIKITNTELKKIEKYWQQRLSCLFEEYLCENTERLNIVQVLKFILVFKYRGLDIKKFLKKILIEIENLDIQVFLDMLQWGAVKQKKTQNKRKTNKATINKYCTVMKNKNQRTRYYTLFNISTRLCLRTIRKIQTRNLKHRNHRCILLKNVLTKELLQELDLTKRNVRYLIDIESLKEGNTIKFFSQFKLMISIIHALWNQQRDILKRHQKKN</sequence>
<proteinExistence type="predicted"/>
<gene>
    <name evidence="1" type="ORF">RFI_13220</name>
</gene>
<dbReference type="EMBL" id="ASPP01009593">
    <property type="protein sequence ID" value="ETO23939.1"/>
    <property type="molecule type" value="Genomic_DNA"/>
</dbReference>
<accession>X6NDY2</accession>
<evidence type="ECO:0000313" key="2">
    <source>
        <dbReference type="Proteomes" id="UP000023152"/>
    </source>
</evidence>
<evidence type="ECO:0000313" key="1">
    <source>
        <dbReference type="EMBL" id="ETO23939.1"/>
    </source>
</evidence>
<dbReference type="AlphaFoldDB" id="X6NDY2"/>
<protein>
    <submittedName>
        <fullName evidence="1">Uncharacterized protein</fullName>
    </submittedName>
</protein>